<dbReference type="OrthoDB" id="85156at2157"/>
<dbReference type="STRING" id="49547.MBCUR_01000"/>
<feature type="domain" description="GHMP kinase N-terminal" evidence="3">
    <location>
        <begin position="92"/>
        <end position="159"/>
    </location>
</feature>
<name>A0A166E5C1_9EURY</name>
<organism evidence="5 6">
    <name type="scientific">Methanobrevibacter curvatus</name>
    <dbReference type="NCBI Taxonomy" id="49547"/>
    <lineage>
        <taxon>Archaea</taxon>
        <taxon>Methanobacteriati</taxon>
        <taxon>Methanobacteriota</taxon>
        <taxon>Methanomada group</taxon>
        <taxon>Methanobacteria</taxon>
        <taxon>Methanobacteriales</taxon>
        <taxon>Methanobacteriaceae</taxon>
        <taxon>Methanobrevibacter</taxon>
    </lineage>
</organism>
<dbReference type="SUPFAM" id="SSF54211">
    <property type="entry name" value="Ribosomal protein S5 domain 2-like"/>
    <property type="match status" value="1"/>
</dbReference>
<proteinExistence type="inferred from homology"/>
<dbReference type="Proteomes" id="UP000077245">
    <property type="component" value="Unassembled WGS sequence"/>
</dbReference>
<keyword evidence="5" id="KW-0418">Kinase</keyword>
<keyword evidence="2" id="KW-0328">Glycosyltransferase</keyword>
<keyword evidence="6" id="KW-1185">Reference proteome</keyword>
<accession>A0A166E5C1</accession>
<comment type="function">
    <text evidence="2">Catalyzes the condensation of 4-aminobenzoate (pABA) with 5-phospho-alpha-D-ribose 1-diphosphate (PRPP) to produce beta-ribofuranosylaminobenzene 5'-phosphate (beta-RFA-P).</text>
</comment>
<evidence type="ECO:0000259" key="4">
    <source>
        <dbReference type="Pfam" id="PF08544"/>
    </source>
</evidence>
<dbReference type="NCBIfam" id="TIGR00144">
    <property type="entry name" value="beta_RFAP_syn"/>
    <property type="match status" value="1"/>
</dbReference>
<evidence type="ECO:0000259" key="3">
    <source>
        <dbReference type="Pfam" id="PF00288"/>
    </source>
</evidence>
<dbReference type="RefSeq" id="WP_067088859.1">
    <property type="nucleotide sequence ID" value="NZ_LWMV01000014.1"/>
</dbReference>
<dbReference type="InterPro" id="IPR004422">
    <property type="entry name" value="RFAP_synthase"/>
</dbReference>
<dbReference type="EC" id="2.4.2.54" evidence="2"/>
<dbReference type="Pfam" id="PF08544">
    <property type="entry name" value="GHMP_kinases_C"/>
    <property type="match status" value="1"/>
</dbReference>
<evidence type="ECO:0000313" key="5">
    <source>
        <dbReference type="EMBL" id="KZX16296.1"/>
    </source>
</evidence>
<sequence>MIIKTPSRIHMALIDLNGSYARCDGGIGLTINKPSFTLKCDTSEKKEITIDFSEDLGNNGLNTELNTESNNEFNNELNKEVKSQCIAKINESAERIISHFQLETGFHFDVKETLFPHTGLGSGTQISLATAKLICEYNDIAITGLELGKILKRGGTSGIGIYSFEKGGFIIDGGHSMAEKNEFLPSSASKAKPPVLIGRYDFPEDWEVIIAITNQNKSNNVMGKKEVNIFQEYCPVPKKDVEQLSHLIFMNLMPFLLEKNIESFGDTINKIQNLGFKKVEIDLQQKKVKGLMNKMREFGAYGVGMSSFGPAIYGIIDKNNADVLKATKEFIGNDGIVFKTEAQNHGFELKK</sequence>
<dbReference type="GO" id="GO:0005524">
    <property type="term" value="F:ATP binding"/>
    <property type="evidence" value="ECO:0007669"/>
    <property type="project" value="UniProtKB-UniRule"/>
</dbReference>
<dbReference type="InterPro" id="IPR006204">
    <property type="entry name" value="GHMP_kinase_N_dom"/>
</dbReference>
<feature type="domain" description="GHMP kinase C-terminal" evidence="4">
    <location>
        <begin position="253"/>
        <end position="323"/>
    </location>
</feature>
<protein>
    <recommendedName>
        <fullName evidence="2">Beta-ribofuranosylaminobenzene 5'-phosphate synthase</fullName>
        <shortName evidence="2">Beta-RFA-P synthase</shortName>
        <ecNumber evidence="2">2.4.2.54</ecNumber>
    </recommendedName>
</protein>
<gene>
    <name evidence="5" type="ORF">MBCUR_01000</name>
</gene>
<dbReference type="GO" id="GO:0016301">
    <property type="term" value="F:kinase activity"/>
    <property type="evidence" value="ECO:0007669"/>
    <property type="project" value="UniProtKB-KW"/>
</dbReference>
<keyword evidence="1 2" id="KW-0808">Transferase</keyword>
<dbReference type="InterPro" id="IPR014721">
    <property type="entry name" value="Ribsml_uS5_D2-typ_fold_subgr"/>
</dbReference>
<dbReference type="PIRSF" id="PIRSF004884">
    <property type="entry name" value="Sugar_kin_arch"/>
    <property type="match status" value="1"/>
</dbReference>
<dbReference type="PANTHER" id="PTHR20861">
    <property type="entry name" value="HOMOSERINE/4-DIPHOSPHOCYTIDYL-2-C-METHYL-D-ERYTHRITOL KINASE"/>
    <property type="match status" value="1"/>
</dbReference>
<evidence type="ECO:0000256" key="1">
    <source>
        <dbReference type="ARBA" id="ARBA00022679"/>
    </source>
</evidence>
<dbReference type="InterPro" id="IPR020568">
    <property type="entry name" value="Ribosomal_Su5_D2-typ_SF"/>
</dbReference>
<comment type="pathway">
    <text evidence="2">Cofactor biosynthesis; 5,6,7,8-tetrahydromethanopterin biosynthesis.</text>
</comment>
<comment type="subunit">
    <text evidence="2">Homodimer.</text>
</comment>
<dbReference type="PATRIC" id="fig|49547.3.peg.107"/>
<evidence type="ECO:0000256" key="2">
    <source>
        <dbReference type="PIRNR" id="PIRNR004884"/>
    </source>
</evidence>
<evidence type="ECO:0000313" key="6">
    <source>
        <dbReference type="Proteomes" id="UP000077245"/>
    </source>
</evidence>
<dbReference type="EMBL" id="LWMV01000014">
    <property type="protein sequence ID" value="KZX16296.1"/>
    <property type="molecule type" value="Genomic_DNA"/>
</dbReference>
<dbReference type="InterPro" id="IPR013750">
    <property type="entry name" value="GHMP_kinase_C_dom"/>
</dbReference>
<comment type="catalytic activity">
    <reaction evidence="2">
        <text>5-phospho-alpha-D-ribose 1-diphosphate + 4-hydroxybenzoate + H(+) = 4-(beta-D-ribofuranosyl)phenol 5'-phosphate + CO2 + diphosphate</text>
        <dbReference type="Rhea" id="RHEA:48556"/>
        <dbReference type="ChEBI" id="CHEBI:15378"/>
        <dbReference type="ChEBI" id="CHEBI:16526"/>
        <dbReference type="ChEBI" id="CHEBI:17879"/>
        <dbReference type="ChEBI" id="CHEBI:33019"/>
        <dbReference type="ChEBI" id="CHEBI:58017"/>
        <dbReference type="ChEBI" id="CHEBI:82767"/>
        <dbReference type="EC" id="2.4.2.54"/>
    </reaction>
</comment>
<dbReference type="Gene3D" id="3.30.230.10">
    <property type="match status" value="1"/>
</dbReference>
<dbReference type="UniPathway" id="UPA00065"/>
<reference evidence="5 6" key="1">
    <citation type="submission" date="2016-04" db="EMBL/GenBank/DDBJ databases">
        <title>Genome sequence of Methanobrevibacter curvatus DSM 11111.</title>
        <authorList>
            <person name="Poehlein A."/>
            <person name="Seedorf H."/>
            <person name="Daniel R."/>
        </authorList>
    </citation>
    <scope>NUCLEOTIDE SEQUENCE [LARGE SCALE GENOMIC DNA]</scope>
    <source>
        <strain evidence="5 6">DSM 11111</strain>
    </source>
</reference>
<dbReference type="PANTHER" id="PTHR20861:SF6">
    <property type="entry name" value="BETA-RIBOFURANOSYLPHENOL 5'-PHOSPHATE SYNTHASE"/>
    <property type="match status" value="1"/>
</dbReference>
<dbReference type="Pfam" id="PF00288">
    <property type="entry name" value="GHMP_kinases_N"/>
    <property type="match status" value="1"/>
</dbReference>
<comment type="similarity">
    <text evidence="2">Belongs to the beta-RFA-P synthase family.</text>
</comment>
<dbReference type="AlphaFoldDB" id="A0A166E5C1"/>
<comment type="caution">
    <text evidence="5">The sequence shown here is derived from an EMBL/GenBank/DDBJ whole genome shotgun (WGS) entry which is preliminary data.</text>
</comment>
<dbReference type="NCBIfam" id="NF040726">
    <property type="entry name" value="BetaRFA-P_synth"/>
    <property type="match status" value="1"/>
</dbReference>
<dbReference type="InterPro" id="IPR053442">
    <property type="entry name" value="Beta-RFA-P_synthase"/>
</dbReference>
<dbReference type="GO" id="GO:0043793">
    <property type="term" value="F:beta-ribofuranosylaminobenzene 5'-phosphate synthase activity"/>
    <property type="evidence" value="ECO:0007669"/>
    <property type="project" value="UniProtKB-EC"/>
</dbReference>